<proteinExistence type="predicted"/>
<name>A0A834SJJ2_9FABA</name>
<organism evidence="1 2">
    <name type="scientific">Senna tora</name>
    <dbReference type="NCBI Taxonomy" id="362788"/>
    <lineage>
        <taxon>Eukaryota</taxon>
        <taxon>Viridiplantae</taxon>
        <taxon>Streptophyta</taxon>
        <taxon>Embryophyta</taxon>
        <taxon>Tracheophyta</taxon>
        <taxon>Spermatophyta</taxon>
        <taxon>Magnoliopsida</taxon>
        <taxon>eudicotyledons</taxon>
        <taxon>Gunneridae</taxon>
        <taxon>Pentapetalae</taxon>
        <taxon>rosids</taxon>
        <taxon>fabids</taxon>
        <taxon>Fabales</taxon>
        <taxon>Fabaceae</taxon>
        <taxon>Caesalpinioideae</taxon>
        <taxon>Cassia clade</taxon>
        <taxon>Senna</taxon>
    </lineage>
</organism>
<keyword evidence="2" id="KW-1185">Reference proteome</keyword>
<dbReference type="AlphaFoldDB" id="A0A834SJJ2"/>
<comment type="caution">
    <text evidence="1">The sequence shown here is derived from an EMBL/GenBank/DDBJ whole genome shotgun (WGS) entry which is preliminary data.</text>
</comment>
<evidence type="ECO:0000313" key="1">
    <source>
        <dbReference type="EMBL" id="KAF7805373.1"/>
    </source>
</evidence>
<dbReference type="Proteomes" id="UP000634136">
    <property type="component" value="Unassembled WGS sequence"/>
</dbReference>
<reference evidence="1" key="1">
    <citation type="submission" date="2020-09" db="EMBL/GenBank/DDBJ databases">
        <title>Genome-Enabled Discovery of Anthraquinone Biosynthesis in Senna tora.</title>
        <authorList>
            <person name="Kang S.-H."/>
            <person name="Pandey R.P."/>
            <person name="Lee C.-M."/>
            <person name="Sim J.-S."/>
            <person name="Jeong J.-T."/>
            <person name="Choi B.-S."/>
            <person name="Jung M."/>
            <person name="Ginzburg D."/>
            <person name="Zhao K."/>
            <person name="Won S.Y."/>
            <person name="Oh T.-J."/>
            <person name="Yu Y."/>
            <person name="Kim N.-H."/>
            <person name="Lee O.R."/>
            <person name="Lee T.-H."/>
            <person name="Bashyal P."/>
            <person name="Kim T.-S."/>
            <person name="Lee W.-H."/>
            <person name="Kawkins C."/>
            <person name="Kim C.-K."/>
            <person name="Kim J.S."/>
            <person name="Ahn B.O."/>
            <person name="Rhee S.Y."/>
            <person name="Sohng J.K."/>
        </authorList>
    </citation>
    <scope>NUCLEOTIDE SEQUENCE</scope>
    <source>
        <tissue evidence="1">Leaf</tissue>
    </source>
</reference>
<sequence>MQIKGERNRSHMGLKCLIASKHPHRRRQVM</sequence>
<evidence type="ECO:0000313" key="2">
    <source>
        <dbReference type="Proteomes" id="UP000634136"/>
    </source>
</evidence>
<protein>
    <submittedName>
        <fullName evidence="1">Uncharacterized protein</fullName>
    </submittedName>
</protein>
<dbReference type="EMBL" id="JAAIUW010000012">
    <property type="protein sequence ID" value="KAF7805373.1"/>
    <property type="molecule type" value="Genomic_DNA"/>
</dbReference>
<gene>
    <name evidence="1" type="ORF">G2W53_037534</name>
</gene>
<accession>A0A834SJJ2</accession>